<sequence length="461" mass="50970">MRTRRPPPRINDGATLRTSSAAARVRSTRRENKENEARQPIQQDLPRSSISTPKVKPITIHRALAAANTAVISDTVHFSTLSEHDVVDSTSLSPATVLKGLVTEGDVYYHLWVAARSVIEEEDWNCLDSRIVQRTLERFLLELGIAFYERNGGPHLTFIDPRKNDDTADMVNSAKRLVNSFCGRGLSKEKIVISIPATEDGVAAAKELETAGIHTNLMFVANVLHAAFCASAGATAVSIAVGPLLRCHERKRNAQYPDFANHPGIEIIQTTLEYFKLHGIETRIVGRDFRQLAELSALSGFDAVCLSKDQVEALRCKTTENRSGVDLLDKPPQGSLRARQVQHPAKLPGDGRPGFMRLMSARTRGMVAETLYSALGKLELQMNAIEKIVRAEVAWQLALSKLDLDALYEWWASMPPPSPDTRKRRDGETEKRVGSEKGRTPLADACEPESKVGLIEGVEYF</sequence>
<dbReference type="InterPro" id="IPR013785">
    <property type="entry name" value="Aldolase_TIM"/>
</dbReference>
<evidence type="ECO:0000313" key="4">
    <source>
        <dbReference type="Proteomes" id="UP001362999"/>
    </source>
</evidence>
<feature type="region of interest" description="Disordered" evidence="2">
    <location>
        <begin position="1"/>
        <end position="52"/>
    </location>
</feature>
<organism evidence="3 4">
    <name type="scientific">Favolaschia claudopus</name>
    <dbReference type="NCBI Taxonomy" id="2862362"/>
    <lineage>
        <taxon>Eukaryota</taxon>
        <taxon>Fungi</taxon>
        <taxon>Dikarya</taxon>
        <taxon>Basidiomycota</taxon>
        <taxon>Agaricomycotina</taxon>
        <taxon>Agaricomycetes</taxon>
        <taxon>Agaricomycetidae</taxon>
        <taxon>Agaricales</taxon>
        <taxon>Marasmiineae</taxon>
        <taxon>Mycenaceae</taxon>
        <taxon>Favolaschia</taxon>
    </lineage>
</organism>
<evidence type="ECO:0000256" key="2">
    <source>
        <dbReference type="SAM" id="MobiDB-lite"/>
    </source>
</evidence>
<keyword evidence="1" id="KW-0704">Schiff base</keyword>
<evidence type="ECO:0000256" key="1">
    <source>
        <dbReference type="ARBA" id="ARBA00023270"/>
    </source>
</evidence>
<dbReference type="InterPro" id="IPR001585">
    <property type="entry name" value="TAL/FSA"/>
</dbReference>
<feature type="compositionally biased region" description="Low complexity" evidence="2">
    <location>
        <begin position="14"/>
        <end position="25"/>
    </location>
</feature>
<dbReference type="EMBL" id="JAWWNJ010000013">
    <property type="protein sequence ID" value="KAK7042518.1"/>
    <property type="molecule type" value="Genomic_DNA"/>
</dbReference>
<reference evidence="3 4" key="1">
    <citation type="journal article" date="2024" name="J Genomics">
        <title>Draft genome sequencing and assembly of Favolaschia claudopus CIRM-BRFM 2984 isolated from oak limbs.</title>
        <authorList>
            <person name="Navarro D."/>
            <person name="Drula E."/>
            <person name="Chaduli D."/>
            <person name="Cazenave R."/>
            <person name="Ahrendt S."/>
            <person name="Wang J."/>
            <person name="Lipzen A."/>
            <person name="Daum C."/>
            <person name="Barry K."/>
            <person name="Grigoriev I.V."/>
            <person name="Favel A."/>
            <person name="Rosso M.N."/>
            <person name="Martin F."/>
        </authorList>
    </citation>
    <scope>NUCLEOTIDE SEQUENCE [LARGE SCALE GENOMIC DNA]</scope>
    <source>
        <strain evidence="3 4">CIRM-BRFM 2984</strain>
    </source>
</reference>
<dbReference type="Gene3D" id="3.20.20.70">
    <property type="entry name" value="Aldolase class I"/>
    <property type="match status" value="1"/>
</dbReference>
<dbReference type="PANTHER" id="PTHR10683">
    <property type="entry name" value="TRANSALDOLASE"/>
    <property type="match status" value="1"/>
</dbReference>
<feature type="compositionally biased region" description="Basic and acidic residues" evidence="2">
    <location>
        <begin position="420"/>
        <end position="439"/>
    </location>
</feature>
<protein>
    <submittedName>
        <fullName evidence="3">Transaldolase</fullName>
    </submittedName>
</protein>
<gene>
    <name evidence="3" type="ORF">R3P38DRAFT_2890960</name>
</gene>
<proteinExistence type="predicted"/>
<feature type="region of interest" description="Disordered" evidence="2">
    <location>
        <begin position="415"/>
        <end position="448"/>
    </location>
</feature>
<dbReference type="GO" id="GO:0005975">
    <property type="term" value="P:carbohydrate metabolic process"/>
    <property type="evidence" value="ECO:0007669"/>
    <property type="project" value="InterPro"/>
</dbReference>
<comment type="caution">
    <text evidence="3">The sequence shown here is derived from an EMBL/GenBank/DDBJ whole genome shotgun (WGS) entry which is preliminary data.</text>
</comment>
<dbReference type="SUPFAM" id="SSF51569">
    <property type="entry name" value="Aldolase"/>
    <property type="match status" value="1"/>
</dbReference>
<keyword evidence="4" id="KW-1185">Reference proteome</keyword>
<accession>A0AAW0CTV4</accession>
<dbReference type="Pfam" id="PF00923">
    <property type="entry name" value="TAL_FSA"/>
    <property type="match status" value="1"/>
</dbReference>
<feature type="compositionally biased region" description="Basic and acidic residues" evidence="2">
    <location>
        <begin position="28"/>
        <end position="37"/>
    </location>
</feature>
<dbReference type="PANTHER" id="PTHR10683:SF18">
    <property type="entry name" value="TRANSALDOLASE"/>
    <property type="match status" value="1"/>
</dbReference>
<feature type="compositionally biased region" description="Polar residues" evidence="2">
    <location>
        <begin position="40"/>
        <end position="52"/>
    </location>
</feature>
<dbReference type="Proteomes" id="UP001362999">
    <property type="component" value="Unassembled WGS sequence"/>
</dbReference>
<dbReference type="AlphaFoldDB" id="A0AAW0CTV4"/>
<evidence type="ECO:0000313" key="3">
    <source>
        <dbReference type="EMBL" id="KAK7042518.1"/>
    </source>
</evidence>
<name>A0AAW0CTV4_9AGAR</name>